<feature type="non-terminal residue" evidence="1">
    <location>
        <position position="35"/>
    </location>
</feature>
<sequence length="35" mass="3834">LYDQYVRPELAEGTDPNAVIVEGGSWKPLAMHCSS</sequence>
<reference evidence="1 2" key="1">
    <citation type="journal article" date="2011" name="PLoS Pathog.">
        <title>Dynamic evolution of pathogenicity revealed by sequencing and comparative genomics of 19 Pseudomonas syringae isolates.</title>
        <authorList>
            <person name="Baltrus D.A."/>
            <person name="Nishimura M.T."/>
            <person name="Romanchuk A."/>
            <person name="Chang J.H."/>
            <person name="Mukhtar M.S."/>
            <person name="Cherkis K."/>
            <person name="Roach J."/>
            <person name="Grant S.R."/>
            <person name="Jones C.D."/>
            <person name="Dangl J.L."/>
        </authorList>
    </citation>
    <scope>NUCLEOTIDE SEQUENCE [LARGE SCALE GENOMIC DNA]</scope>
    <source>
        <strain evidence="2">M301072PT</strain>
    </source>
</reference>
<accession>F3G0S4</accession>
<dbReference type="EMBL" id="AEAH01004391">
    <property type="protein sequence ID" value="EGH36066.1"/>
    <property type="molecule type" value="Genomic_DNA"/>
</dbReference>
<name>F3G0S4_PSESX</name>
<evidence type="ECO:0000313" key="1">
    <source>
        <dbReference type="EMBL" id="EGH36066.1"/>
    </source>
</evidence>
<protein>
    <submittedName>
        <fullName evidence="1">Extracellular solute-binding protein</fullName>
    </submittedName>
</protein>
<evidence type="ECO:0000313" key="2">
    <source>
        <dbReference type="Proteomes" id="UP000004471"/>
    </source>
</evidence>
<organism evidence="1 2">
    <name type="scientific">Pseudomonas syringae pv. japonica str. M301072</name>
    <dbReference type="NCBI Taxonomy" id="629262"/>
    <lineage>
        <taxon>Bacteria</taxon>
        <taxon>Pseudomonadati</taxon>
        <taxon>Pseudomonadota</taxon>
        <taxon>Gammaproteobacteria</taxon>
        <taxon>Pseudomonadales</taxon>
        <taxon>Pseudomonadaceae</taxon>
        <taxon>Pseudomonas</taxon>
        <taxon>Pseudomonas syringae</taxon>
    </lineage>
</organism>
<gene>
    <name evidence="1" type="ORF">PSYJA_46216</name>
</gene>
<dbReference type="AlphaFoldDB" id="F3G0S4"/>
<dbReference type="Proteomes" id="UP000004471">
    <property type="component" value="Unassembled WGS sequence"/>
</dbReference>
<comment type="caution">
    <text evidence="1">The sequence shown here is derived from an EMBL/GenBank/DDBJ whole genome shotgun (WGS) entry which is preliminary data.</text>
</comment>
<feature type="non-terminal residue" evidence="1">
    <location>
        <position position="1"/>
    </location>
</feature>
<proteinExistence type="predicted"/>